<dbReference type="Pfam" id="PF00069">
    <property type="entry name" value="Pkinase"/>
    <property type="match status" value="1"/>
</dbReference>
<dbReference type="AlphaFoldDB" id="A0A9Q1MZB6"/>
<dbReference type="PROSITE" id="PS50011">
    <property type="entry name" value="PROTEIN_KINASE_DOM"/>
    <property type="match status" value="1"/>
</dbReference>
<dbReference type="InterPro" id="IPR051564">
    <property type="entry name" value="LRR_receptor-like_kinase"/>
</dbReference>
<dbReference type="InterPro" id="IPR011009">
    <property type="entry name" value="Kinase-like_dom_sf"/>
</dbReference>
<name>A0A9Q1MZB6_9SOLA</name>
<comment type="caution">
    <text evidence="2">The sequence shown here is derived from an EMBL/GenBank/DDBJ whole genome shotgun (WGS) entry which is preliminary data.</text>
</comment>
<organism evidence="2 3">
    <name type="scientific">Anisodus acutangulus</name>
    <dbReference type="NCBI Taxonomy" id="402998"/>
    <lineage>
        <taxon>Eukaryota</taxon>
        <taxon>Viridiplantae</taxon>
        <taxon>Streptophyta</taxon>
        <taxon>Embryophyta</taxon>
        <taxon>Tracheophyta</taxon>
        <taxon>Spermatophyta</taxon>
        <taxon>Magnoliopsida</taxon>
        <taxon>eudicotyledons</taxon>
        <taxon>Gunneridae</taxon>
        <taxon>Pentapetalae</taxon>
        <taxon>asterids</taxon>
        <taxon>lamiids</taxon>
        <taxon>Solanales</taxon>
        <taxon>Solanaceae</taxon>
        <taxon>Solanoideae</taxon>
        <taxon>Hyoscyameae</taxon>
        <taxon>Anisodus</taxon>
    </lineage>
</organism>
<evidence type="ECO:0000313" key="2">
    <source>
        <dbReference type="EMBL" id="KAJ8568157.1"/>
    </source>
</evidence>
<evidence type="ECO:0000259" key="1">
    <source>
        <dbReference type="PROSITE" id="PS50011"/>
    </source>
</evidence>
<dbReference type="GO" id="GO:0005524">
    <property type="term" value="F:ATP binding"/>
    <property type="evidence" value="ECO:0007669"/>
    <property type="project" value="InterPro"/>
</dbReference>
<dbReference type="OrthoDB" id="1923451at2759"/>
<dbReference type="PANTHER" id="PTHR48055:SF57">
    <property type="entry name" value="PROTEIN KINASE DOMAIN-CONTAINING PROTEIN"/>
    <property type="match status" value="1"/>
</dbReference>
<accession>A0A9Q1MZB6</accession>
<feature type="domain" description="Protein kinase" evidence="1">
    <location>
        <begin position="1"/>
        <end position="84"/>
    </location>
</feature>
<dbReference type="PROSITE" id="PS00108">
    <property type="entry name" value="PROTEIN_KINASE_ST"/>
    <property type="match status" value="1"/>
</dbReference>
<dbReference type="Gene3D" id="1.10.510.10">
    <property type="entry name" value="Transferase(Phosphotransferase) domain 1"/>
    <property type="match status" value="1"/>
</dbReference>
<protein>
    <recommendedName>
        <fullName evidence="1">Protein kinase domain-containing protein</fullName>
    </recommendedName>
</protein>
<evidence type="ECO:0000313" key="3">
    <source>
        <dbReference type="Proteomes" id="UP001152561"/>
    </source>
</evidence>
<sequence length="84" mass="9289">MIDVASAMEYLHEDHSFVVVHCDLKPSNILLDEDMVARVRDFGISKLMTADKLIAQTKTLGTICYMAPEYGSEGLVSTMGDVYS</sequence>
<dbReference type="SUPFAM" id="SSF56112">
    <property type="entry name" value="Protein kinase-like (PK-like)"/>
    <property type="match status" value="1"/>
</dbReference>
<dbReference type="EMBL" id="JAJAGQ010000003">
    <property type="protein sequence ID" value="KAJ8568157.1"/>
    <property type="molecule type" value="Genomic_DNA"/>
</dbReference>
<dbReference type="InterPro" id="IPR000719">
    <property type="entry name" value="Prot_kinase_dom"/>
</dbReference>
<dbReference type="Proteomes" id="UP001152561">
    <property type="component" value="Unassembled WGS sequence"/>
</dbReference>
<reference evidence="3" key="1">
    <citation type="journal article" date="2023" name="Proc. Natl. Acad. Sci. U.S.A.">
        <title>Genomic and structural basis for evolution of tropane alkaloid biosynthesis.</title>
        <authorList>
            <person name="Wanga Y.-J."/>
            <person name="Taina T."/>
            <person name="Yua J.-Y."/>
            <person name="Lia J."/>
            <person name="Xua B."/>
            <person name="Chenc J."/>
            <person name="D'Auriad J.C."/>
            <person name="Huanga J.-P."/>
            <person name="Huanga S.-X."/>
        </authorList>
    </citation>
    <scope>NUCLEOTIDE SEQUENCE [LARGE SCALE GENOMIC DNA]</scope>
    <source>
        <strain evidence="3">cv. KIB-2019</strain>
    </source>
</reference>
<gene>
    <name evidence="2" type="ORF">K7X08_020879</name>
</gene>
<proteinExistence type="predicted"/>
<dbReference type="GO" id="GO:0004672">
    <property type="term" value="F:protein kinase activity"/>
    <property type="evidence" value="ECO:0007669"/>
    <property type="project" value="InterPro"/>
</dbReference>
<dbReference type="InterPro" id="IPR008271">
    <property type="entry name" value="Ser/Thr_kinase_AS"/>
</dbReference>
<dbReference type="GO" id="GO:0016020">
    <property type="term" value="C:membrane"/>
    <property type="evidence" value="ECO:0007669"/>
    <property type="project" value="TreeGrafter"/>
</dbReference>
<keyword evidence="3" id="KW-1185">Reference proteome</keyword>
<dbReference type="PANTHER" id="PTHR48055">
    <property type="entry name" value="LEUCINE-RICH REPEAT RECEPTOR PROTEIN KINASE EMS1"/>
    <property type="match status" value="1"/>
</dbReference>